<dbReference type="Proteomes" id="UP001447008">
    <property type="component" value="Unassembled WGS sequence"/>
</dbReference>
<feature type="domain" description="Cytochrome b561 bacterial/Ni-hydrogenase" evidence="14">
    <location>
        <begin position="9"/>
        <end position="179"/>
    </location>
</feature>
<evidence type="ECO:0000256" key="10">
    <source>
        <dbReference type="ARBA" id="ARBA00023004"/>
    </source>
</evidence>
<dbReference type="EMBL" id="JBCGCU010000016">
    <property type="protein sequence ID" value="MEM0516313.1"/>
    <property type="molecule type" value="Genomic_DNA"/>
</dbReference>
<dbReference type="RefSeq" id="WP_342679705.1">
    <property type="nucleotide sequence ID" value="NZ_JBCGCU010000016.1"/>
</dbReference>
<evidence type="ECO:0000256" key="2">
    <source>
        <dbReference type="ARBA" id="ARBA00004651"/>
    </source>
</evidence>
<dbReference type="SUPFAM" id="SSF81342">
    <property type="entry name" value="Transmembrane di-heme cytochromes"/>
    <property type="match status" value="1"/>
</dbReference>
<keyword evidence="5" id="KW-0349">Heme</keyword>
<organism evidence="15 16">
    <name type="scientific">Pseudoalteromonas qingdaonensis</name>
    <dbReference type="NCBI Taxonomy" id="3131913"/>
    <lineage>
        <taxon>Bacteria</taxon>
        <taxon>Pseudomonadati</taxon>
        <taxon>Pseudomonadota</taxon>
        <taxon>Gammaproteobacteria</taxon>
        <taxon>Alteromonadales</taxon>
        <taxon>Pseudoalteromonadaceae</taxon>
        <taxon>Pseudoalteromonas</taxon>
    </lineage>
</organism>
<dbReference type="InterPro" id="IPR011577">
    <property type="entry name" value="Cyt_b561_bac/Ni-Hgenase"/>
</dbReference>
<evidence type="ECO:0000256" key="4">
    <source>
        <dbReference type="ARBA" id="ARBA00022475"/>
    </source>
</evidence>
<evidence type="ECO:0000313" key="15">
    <source>
        <dbReference type="EMBL" id="MEM0516313.1"/>
    </source>
</evidence>
<evidence type="ECO:0000256" key="3">
    <source>
        <dbReference type="ARBA" id="ARBA00022448"/>
    </source>
</evidence>
<evidence type="ECO:0000259" key="14">
    <source>
        <dbReference type="Pfam" id="PF01292"/>
    </source>
</evidence>
<keyword evidence="6 13" id="KW-0812">Transmembrane</keyword>
<dbReference type="InterPro" id="IPR016174">
    <property type="entry name" value="Di-haem_cyt_TM"/>
</dbReference>
<keyword evidence="7" id="KW-0479">Metal-binding</keyword>
<comment type="subcellular location">
    <subcellularLocation>
        <location evidence="2">Cell membrane</location>
        <topology evidence="2">Multi-pass membrane protein</topology>
    </subcellularLocation>
</comment>
<keyword evidence="11 13" id="KW-0472">Membrane</keyword>
<keyword evidence="4" id="KW-1003">Cell membrane</keyword>
<keyword evidence="16" id="KW-1185">Reference proteome</keyword>
<dbReference type="InterPro" id="IPR052168">
    <property type="entry name" value="Cytochrome_b561_oxidase"/>
</dbReference>
<feature type="transmembrane region" description="Helical" evidence="13">
    <location>
        <begin position="12"/>
        <end position="35"/>
    </location>
</feature>
<evidence type="ECO:0000256" key="13">
    <source>
        <dbReference type="SAM" id="Phobius"/>
    </source>
</evidence>
<evidence type="ECO:0000256" key="9">
    <source>
        <dbReference type="ARBA" id="ARBA00022989"/>
    </source>
</evidence>
<evidence type="ECO:0000256" key="6">
    <source>
        <dbReference type="ARBA" id="ARBA00022692"/>
    </source>
</evidence>
<keyword evidence="8" id="KW-0249">Electron transport</keyword>
<name>A0ABU9MZC8_9GAMM</name>
<feature type="transmembrane region" description="Helical" evidence="13">
    <location>
        <begin position="147"/>
        <end position="167"/>
    </location>
</feature>
<dbReference type="Gene3D" id="1.20.950.20">
    <property type="entry name" value="Transmembrane di-heme cytochromes, Chain C"/>
    <property type="match status" value="2"/>
</dbReference>
<keyword evidence="9 13" id="KW-1133">Transmembrane helix</keyword>
<evidence type="ECO:0000256" key="5">
    <source>
        <dbReference type="ARBA" id="ARBA00022617"/>
    </source>
</evidence>
<evidence type="ECO:0000313" key="16">
    <source>
        <dbReference type="Proteomes" id="UP001447008"/>
    </source>
</evidence>
<keyword evidence="3" id="KW-0813">Transport</keyword>
<feature type="transmembrane region" description="Helical" evidence="13">
    <location>
        <begin position="88"/>
        <end position="110"/>
    </location>
</feature>
<feature type="transmembrane region" description="Helical" evidence="13">
    <location>
        <begin position="50"/>
        <end position="68"/>
    </location>
</feature>
<gene>
    <name evidence="15" type="ORF">WCN91_12970</name>
</gene>
<dbReference type="Pfam" id="PF01292">
    <property type="entry name" value="Ni_hydr_CYTB"/>
    <property type="match status" value="1"/>
</dbReference>
<sequence>MLNNTEHGYGWMHIALHWLMAIAIFGLFGLGLYMVDLSYYDSWYKGSADLHKSIGLTLALLLVLRLLWRLTQVRPQPVDSSLIWQNRFAHWVHIILYLVLVVILISGYLISTADGRGIEVFSLFSVPSLGEFVNNQEDIAGMVHENAAWSLVILAGLHALAALKHHFINRDQTLVRMLKAKKGD</sequence>
<evidence type="ECO:0000256" key="8">
    <source>
        <dbReference type="ARBA" id="ARBA00022982"/>
    </source>
</evidence>
<evidence type="ECO:0000256" key="12">
    <source>
        <dbReference type="ARBA" id="ARBA00037975"/>
    </source>
</evidence>
<keyword evidence="10" id="KW-0408">Iron</keyword>
<dbReference type="PANTHER" id="PTHR30529">
    <property type="entry name" value="CYTOCHROME B561"/>
    <property type="match status" value="1"/>
</dbReference>
<protein>
    <submittedName>
        <fullName evidence="15">Cytochrome b</fullName>
    </submittedName>
</protein>
<dbReference type="PANTHER" id="PTHR30529:SF1">
    <property type="entry name" value="CYTOCHROME B561 HOMOLOG 2"/>
    <property type="match status" value="1"/>
</dbReference>
<evidence type="ECO:0000256" key="11">
    <source>
        <dbReference type="ARBA" id="ARBA00023136"/>
    </source>
</evidence>
<comment type="cofactor">
    <cofactor evidence="1">
        <name>heme b</name>
        <dbReference type="ChEBI" id="CHEBI:60344"/>
    </cofactor>
</comment>
<evidence type="ECO:0000256" key="1">
    <source>
        <dbReference type="ARBA" id="ARBA00001970"/>
    </source>
</evidence>
<reference evidence="15 16" key="1">
    <citation type="submission" date="2024-03" db="EMBL/GenBank/DDBJ databases">
        <title>Pseudoalteromonas qingdaonensis sp. nov., isolated from the intestines of marine benthic organisms.</title>
        <authorList>
            <person name="Lin X."/>
            <person name="Fang S."/>
            <person name="Hu X."/>
        </authorList>
    </citation>
    <scope>NUCLEOTIDE SEQUENCE [LARGE SCALE GENOMIC DNA]</scope>
    <source>
        <strain evidence="15 16">YIC-827</strain>
    </source>
</reference>
<evidence type="ECO:0000256" key="7">
    <source>
        <dbReference type="ARBA" id="ARBA00022723"/>
    </source>
</evidence>
<comment type="similarity">
    <text evidence="12">Belongs to the cytochrome b561 family.</text>
</comment>
<proteinExistence type="inferred from homology"/>
<comment type="caution">
    <text evidence="15">The sequence shown here is derived from an EMBL/GenBank/DDBJ whole genome shotgun (WGS) entry which is preliminary data.</text>
</comment>
<accession>A0ABU9MZC8</accession>